<dbReference type="AlphaFoldDB" id="A0A0K2TPA4"/>
<evidence type="ECO:0000256" key="3">
    <source>
        <dbReference type="ARBA" id="ARBA00009196"/>
    </source>
</evidence>
<evidence type="ECO:0000256" key="17">
    <source>
        <dbReference type="ARBA" id="ARBA00048679"/>
    </source>
</evidence>
<dbReference type="GO" id="GO:0004674">
    <property type="term" value="F:protein serine/threonine kinase activity"/>
    <property type="evidence" value="ECO:0007669"/>
    <property type="project" value="UniProtKB-KW"/>
</dbReference>
<sequence length="547" mass="63194">MDGQFSDAEDDFKEDESIRIELSSLKMNNGKEAYPAPIASSSSTPTYSSHDEDDFDFDEEENEDHWDEKGRLIVSRAPNSQSMSNKVSKFQPADKILYKYVDKINVEKYAGPKLIGSAVSNLLEHTKQADKERVRLKDKADRATMEQVLDPRTRMIIFKFLNRGLITEINGCISTGKEANVYHCTDKTVVDKAVKIYKTSILVFKDRDKYVTGEFRFRKGYGKKNPRKMVRTWAEKEMRNLTRLYNAGIPCPEPILLRSHVLLMSFIGSEGWPAPRLHDVDISESKARELYWDLSLIVRKIYQLCKLVHGDLSEYNLLYHEGKLVQYVGFTYIYFSIGKVYVIDVSQSVEHEHPHALEFLRKDITNINDFFRRQKVNVLSVKELFDFVVDPLISGKEEFVLEELDAKASSRTEEEQTAQDLMDEEVFKRIFIPRRLNEVDKPEREISRAKNGQGDEPSYQSVTGIRVRRGSDECVSSSGDTDSDDENSSPEDEDKIPFRSSRRPRIESPDSKKERKKAVKDSHAEKRKCKVKKHIKKRKEKVGSKKK</sequence>
<dbReference type="InterPro" id="IPR018934">
    <property type="entry name" value="RIO_dom"/>
</dbReference>
<name>A0A0K2TPA4_LEPSM</name>
<evidence type="ECO:0000256" key="15">
    <source>
        <dbReference type="ARBA" id="ARBA00022842"/>
    </source>
</evidence>
<keyword evidence="11 18" id="KW-0547">Nucleotide-binding</keyword>
<dbReference type="InterPro" id="IPR000687">
    <property type="entry name" value="RIO_kinase"/>
</dbReference>
<comment type="cofactor">
    <cofactor evidence="1 21">
        <name>Mg(2+)</name>
        <dbReference type="ChEBI" id="CHEBI:18420"/>
    </cofactor>
</comment>
<keyword evidence="6" id="KW-0963">Cytoplasm</keyword>
<dbReference type="GO" id="GO:0106310">
    <property type="term" value="F:protein serine kinase activity"/>
    <property type="evidence" value="ECO:0007669"/>
    <property type="project" value="RHEA"/>
</dbReference>
<feature type="binding site" evidence="21">
    <location>
        <position position="316"/>
    </location>
    <ligand>
        <name>Mg(2+)</name>
        <dbReference type="ChEBI" id="CHEBI:18420"/>
    </ligand>
</feature>
<feature type="compositionally biased region" description="Acidic residues" evidence="22">
    <location>
        <begin position="51"/>
        <end position="62"/>
    </location>
</feature>
<dbReference type="EMBL" id="HACA01010458">
    <property type="protein sequence ID" value="CDW27819.1"/>
    <property type="molecule type" value="Transcribed_RNA"/>
</dbReference>
<evidence type="ECO:0000256" key="22">
    <source>
        <dbReference type="SAM" id="MobiDB-lite"/>
    </source>
</evidence>
<feature type="compositionally biased region" description="Acidic residues" evidence="22">
    <location>
        <begin position="481"/>
        <end position="494"/>
    </location>
</feature>
<feature type="active site" description="4-aspartylphosphate intermediate" evidence="19">
    <location>
        <position position="344"/>
    </location>
</feature>
<comment type="catalytic activity">
    <reaction evidence="17 18">
        <text>L-seryl-[protein] + ATP = O-phospho-L-seryl-[protein] + ADP + H(+)</text>
        <dbReference type="Rhea" id="RHEA:17989"/>
        <dbReference type="Rhea" id="RHEA-COMP:9863"/>
        <dbReference type="Rhea" id="RHEA-COMP:11604"/>
        <dbReference type="ChEBI" id="CHEBI:15378"/>
        <dbReference type="ChEBI" id="CHEBI:29999"/>
        <dbReference type="ChEBI" id="CHEBI:30616"/>
        <dbReference type="ChEBI" id="CHEBI:83421"/>
        <dbReference type="ChEBI" id="CHEBI:456216"/>
        <dbReference type="EC" id="2.7.11.1"/>
    </reaction>
</comment>
<evidence type="ECO:0000259" key="23">
    <source>
        <dbReference type="SMART" id="SM00090"/>
    </source>
</evidence>
<keyword evidence="13" id="KW-0378">Hydrolase</keyword>
<proteinExistence type="inferred from homology"/>
<dbReference type="GO" id="GO:0046872">
    <property type="term" value="F:metal ion binding"/>
    <property type="evidence" value="ECO:0007669"/>
    <property type="project" value="UniProtKB-KW"/>
</dbReference>
<keyword evidence="7" id="KW-0690">Ribosome biogenesis</keyword>
<dbReference type="OMA" id="HPMSLDF"/>
<keyword evidence="12 18" id="KW-0418">Kinase</keyword>
<evidence type="ECO:0000256" key="20">
    <source>
        <dbReference type="PIRSR" id="PIRSR038147-2"/>
    </source>
</evidence>
<feature type="binding site" evidence="20">
    <location>
        <position position="195"/>
    </location>
    <ligand>
        <name>ATP</name>
        <dbReference type="ChEBI" id="CHEBI:30616"/>
    </ligand>
</feature>
<dbReference type="GO" id="GO:0005524">
    <property type="term" value="F:ATP binding"/>
    <property type="evidence" value="ECO:0007669"/>
    <property type="project" value="UniProtKB-KW"/>
</dbReference>
<dbReference type="InterPro" id="IPR018935">
    <property type="entry name" value="RIO_kinase_CS"/>
</dbReference>
<keyword evidence="8 18" id="KW-0723">Serine/threonine-protein kinase</keyword>
<evidence type="ECO:0000256" key="19">
    <source>
        <dbReference type="PIRSR" id="PIRSR038147-1"/>
    </source>
</evidence>
<dbReference type="PIRSF" id="PIRSF038147">
    <property type="entry name" value="Ser/Thr_PK_RIO1"/>
    <property type="match status" value="1"/>
</dbReference>
<evidence type="ECO:0000256" key="11">
    <source>
        <dbReference type="ARBA" id="ARBA00022741"/>
    </source>
</evidence>
<dbReference type="SMART" id="SM00090">
    <property type="entry name" value="RIO"/>
    <property type="match status" value="1"/>
</dbReference>
<feature type="region of interest" description="Disordered" evidence="22">
    <location>
        <begin position="442"/>
        <end position="547"/>
    </location>
</feature>
<feature type="binding site" evidence="20">
    <location>
        <position position="265"/>
    </location>
    <ligand>
        <name>ATP</name>
        <dbReference type="ChEBI" id="CHEBI:30616"/>
    </ligand>
</feature>
<dbReference type="SUPFAM" id="SSF56112">
    <property type="entry name" value="Protein kinase-like (PK-like)"/>
    <property type="match status" value="1"/>
</dbReference>
<feature type="active site" description="Proton acceptor" evidence="19">
    <location>
        <position position="311"/>
    </location>
</feature>
<evidence type="ECO:0000256" key="13">
    <source>
        <dbReference type="ARBA" id="ARBA00022801"/>
    </source>
</evidence>
<evidence type="ECO:0000256" key="10">
    <source>
        <dbReference type="ARBA" id="ARBA00022723"/>
    </source>
</evidence>
<evidence type="ECO:0000256" key="4">
    <source>
        <dbReference type="ARBA" id="ARBA00012513"/>
    </source>
</evidence>
<keyword evidence="14 18" id="KW-0067">ATP-binding</keyword>
<accession>A0A0K2TPA4</accession>
<dbReference type="FunFam" id="3.30.200.20:FF:000148">
    <property type="entry name" value="Serine/threonine-protein kinase RIO1"/>
    <property type="match status" value="1"/>
</dbReference>
<keyword evidence="15" id="KW-0460">Magnesium</keyword>
<feature type="compositionally biased region" description="Basic residues" evidence="22">
    <location>
        <begin position="525"/>
        <end position="547"/>
    </location>
</feature>
<dbReference type="GO" id="GO:0042254">
    <property type="term" value="P:ribosome biogenesis"/>
    <property type="evidence" value="ECO:0007669"/>
    <property type="project" value="UniProtKB-KW"/>
</dbReference>
<evidence type="ECO:0000313" key="24">
    <source>
        <dbReference type="EMBL" id="CDW27819.1"/>
    </source>
</evidence>
<protein>
    <recommendedName>
        <fullName evidence="5 18">Serine/threonine-protein kinase RIO1</fullName>
        <ecNumber evidence="4 18">2.7.11.1</ecNumber>
    </recommendedName>
</protein>
<dbReference type="PROSITE" id="PS01245">
    <property type="entry name" value="RIO1"/>
    <property type="match status" value="1"/>
</dbReference>
<dbReference type="InterPro" id="IPR017407">
    <property type="entry name" value="Ser/Thr_kinase_Rio1"/>
</dbReference>
<reference evidence="24" key="1">
    <citation type="submission" date="2014-05" db="EMBL/GenBank/DDBJ databases">
        <authorList>
            <person name="Chronopoulou M."/>
        </authorList>
    </citation>
    <scope>NUCLEOTIDE SEQUENCE</scope>
    <source>
        <tissue evidence="24">Whole organism</tissue>
    </source>
</reference>
<feature type="binding site" evidence="20">
    <location>
        <position position="267"/>
    </location>
    <ligand>
        <name>ATP</name>
        <dbReference type="ChEBI" id="CHEBI:30616"/>
    </ligand>
</feature>
<evidence type="ECO:0000256" key="7">
    <source>
        <dbReference type="ARBA" id="ARBA00022517"/>
    </source>
</evidence>
<keyword evidence="9 18" id="KW-0808">Transferase</keyword>
<feature type="binding site" evidence="21">
    <location>
        <position position="344"/>
    </location>
    <ligand>
        <name>Mg(2+)</name>
        <dbReference type="ChEBI" id="CHEBI:18420"/>
    </ligand>
</feature>
<feature type="region of interest" description="Disordered" evidence="22">
    <location>
        <begin position="31"/>
        <end position="62"/>
    </location>
</feature>
<evidence type="ECO:0000256" key="16">
    <source>
        <dbReference type="ARBA" id="ARBA00047899"/>
    </source>
</evidence>
<evidence type="ECO:0000256" key="5">
    <source>
        <dbReference type="ARBA" id="ARBA00016038"/>
    </source>
</evidence>
<dbReference type="InterPro" id="IPR011009">
    <property type="entry name" value="Kinase-like_dom_sf"/>
</dbReference>
<dbReference type="GO" id="GO:0005737">
    <property type="term" value="C:cytoplasm"/>
    <property type="evidence" value="ECO:0007669"/>
    <property type="project" value="UniProtKB-SubCell"/>
</dbReference>
<dbReference type="EC" id="2.7.11.1" evidence="4 18"/>
<dbReference type="Gene3D" id="1.10.510.10">
    <property type="entry name" value="Transferase(Phosphotransferase) domain 1"/>
    <property type="match status" value="1"/>
</dbReference>
<feature type="domain" description="RIO kinase" evidence="23">
    <location>
        <begin position="138"/>
        <end position="390"/>
    </location>
</feature>
<evidence type="ECO:0000256" key="1">
    <source>
        <dbReference type="ARBA" id="ARBA00001946"/>
    </source>
</evidence>
<organism evidence="24">
    <name type="scientific">Lepeophtheirus salmonis</name>
    <name type="common">Salmon louse</name>
    <name type="synonym">Caligus salmonis</name>
    <dbReference type="NCBI Taxonomy" id="72036"/>
    <lineage>
        <taxon>Eukaryota</taxon>
        <taxon>Metazoa</taxon>
        <taxon>Ecdysozoa</taxon>
        <taxon>Arthropoda</taxon>
        <taxon>Crustacea</taxon>
        <taxon>Multicrustacea</taxon>
        <taxon>Hexanauplia</taxon>
        <taxon>Copepoda</taxon>
        <taxon>Siphonostomatoida</taxon>
        <taxon>Caligidae</taxon>
        <taxon>Lepeophtheirus</taxon>
    </lineage>
</organism>
<comment type="catalytic activity">
    <reaction evidence="16 18">
        <text>L-threonyl-[protein] + ATP = O-phospho-L-threonyl-[protein] + ADP + H(+)</text>
        <dbReference type="Rhea" id="RHEA:46608"/>
        <dbReference type="Rhea" id="RHEA-COMP:11060"/>
        <dbReference type="Rhea" id="RHEA-COMP:11605"/>
        <dbReference type="ChEBI" id="CHEBI:15378"/>
        <dbReference type="ChEBI" id="CHEBI:30013"/>
        <dbReference type="ChEBI" id="CHEBI:30616"/>
        <dbReference type="ChEBI" id="CHEBI:61977"/>
        <dbReference type="ChEBI" id="CHEBI:456216"/>
        <dbReference type="EC" id="2.7.11.1"/>
    </reaction>
</comment>
<dbReference type="OrthoDB" id="205248at2759"/>
<dbReference type="Pfam" id="PF01163">
    <property type="entry name" value="RIO1"/>
    <property type="match status" value="2"/>
</dbReference>
<dbReference type="InterPro" id="IPR051272">
    <property type="entry name" value="RIO-type_Ser/Thr_kinase"/>
</dbReference>
<evidence type="ECO:0000256" key="18">
    <source>
        <dbReference type="PIRNR" id="PIRNR038147"/>
    </source>
</evidence>
<evidence type="ECO:0000256" key="8">
    <source>
        <dbReference type="ARBA" id="ARBA00022527"/>
    </source>
</evidence>
<evidence type="ECO:0000256" key="6">
    <source>
        <dbReference type="ARBA" id="ARBA00022490"/>
    </source>
</evidence>
<evidence type="ECO:0000256" key="14">
    <source>
        <dbReference type="ARBA" id="ARBA00022840"/>
    </source>
</evidence>
<dbReference type="GO" id="GO:0016787">
    <property type="term" value="F:hydrolase activity"/>
    <property type="evidence" value="ECO:0007669"/>
    <property type="project" value="UniProtKB-KW"/>
</dbReference>
<dbReference type="Gene3D" id="3.30.200.20">
    <property type="entry name" value="Phosphorylase Kinase, domain 1"/>
    <property type="match status" value="1"/>
</dbReference>
<dbReference type="CDD" id="cd05147">
    <property type="entry name" value="RIO1_euk"/>
    <property type="match status" value="1"/>
</dbReference>
<dbReference type="PANTHER" id="PTHR45723">
    <property type="entry name" value="SERINE/THREONINE-PROTEIN KINASE RIO1"/>
    <property type="match status" value="1"/>
</dbReference>
<feature type="compositionally biased region" description="Basic and acidic residues" evidence="22">
    <location>
        <begin position="504"/>
        <end position="524"/>
    </location>
</feature>
<feature type="compositionally biased region" description="Low complexity" evidence="22">
    <location>
        <begin position="33"/>
        <end position="48"/>
    </location>
</feature>
<comment type="similarity">
    <text evidence="3 18">Belongs to the protein kinase superfamily. RIO-type Ser/Thr kinase family.</text>
</comment>
<evidence type="ECO:0000256" key="21">
    <source>
        <dbReference type="PIRSR" id="PIRSR038147-3"/>
    </source>
</evidence>
<keyword evidence="10" id="KW-0479">Metal-binding</keyword>
<evidence type="ECO:0000256" key="2">
    <source>
        <dbReference type="ARBA" id="ARBA00004496"/>
    </source>
</evidence>
<comment type="subcellular location">
    <subcellularLocation>
        <location evidence="2">Cytoplasm</location>
    </subcellularLocation>
</comment>
<evidence type="ECO:0000256" key="12">
    <source>
        <dbReference type="ARBA" id="ARBA00022777"/>
    </source>
</evidence>
<evidence type="ECO:0000256" key="9">
    <source>
        <dbReference type="ARBA" id="ARBA00022679"/>
    </source>
</evidence>